<organism evidence="1 2">
    <name type="scientific">Mesorhizobium tianshanense</name>
    <dbReference type="NCBI Taxonomy" id="39844"/>
    <lineage>
        <taxon>Bacteria</taxon>
        <taxon>Pseudomonadati</taxon>
        <taxon>Pseudomonadota</taxon>
        <taxon>Alphaproteobacteria</taxon>
        <taxon>Hyphomicrobiales</taxon>
        <taxon>Phyllobacteriaceae</taxon>
        <taxon>Mesorhizobium</taxon>
    </lineage>
</organism>
<comment type="caution">
    <text evidence="1">The sequence shown here is derived from an EMBL/GenBank/DDBJ whole genome shotgun (WGS) entry which is preliminary data.</text>
</comment>
<evidence type="ECO:0000313" key="2">
    <source>
        <dbReference type="Proteomes" id="UP000317122"/>
    </source>
</evidence>
<proteinExistence type="predicted"/>
<accession>A0A562NW75</accession>
<gene>
    <name evidence="1" type="ORF">IQ26_02987</name>
</gene>
<dbReference type="InterPro" id="IPR010385">
    <property type="entry name" value="DUF982"/>
</dbReference>
<dbReference type="Pfam" id="PF06169">
    <property type="entry name" value="DUF982"/>
    <property type="match status" value="1"/>
</dbReference>
<dbReference type="OrthoDB" id="8085111at2"/>
<dbReference type="EMBL" id="VLKT01000016">
    <property type="protein sequence ID" value="TWI36474.1"/>
    <property type="molecule type" value="Genomic_DNA"/>
</dbReference>
<reference evidence="1 2" key="1">
    <citation type="journal article" date="2015" name="Stand. Genomic Sci.">
        <title>Genomic Encyclopedia of Bacterial and Archaeal Type Strains, Phase III: the genomes of soil and plant-associated and newly described type strains.</title>
        <authorList>
            <person name="Whitman W.B."/>
            <person name="Woyke T."/>
            <person name="Klenk H.P."/>
            <person name="Zhou Y."/>
            <person name="Lilburn T.G."/>
            <person name="Beck B.J."/>
            <person name="De Vos P."/>
            <person name="Vandamme P."/>
            <person name="Eisen J.A."/>
            <person name="Garrity G."/>
            <person name="Hugenholtz P."/>
            <person name="Kyrpides N.C."/>
        </authorList>
    </citation>
    <scope>NUCLEOTIDE SEQUENCE [LARGE SCALE GENOMIC DNA]</scope>
    <source>
        <strain evidence="1 2">CGMCC 1.2546</strain>
    </source>
</reference>
<dbReference type="Gene3D" id="6.10.250.730">
    <property type="match status" value="1"/>
</dbReference>
<protein>
    <submittedName>
        <fullName evidence="1">Uncharacterized protein DUF982</fullName>
    </submittedName>
</protein>
<dbReference type="RefSeq" id="WP_162457956.1">
    <property type="nucleotide sequence ID" value="NZ_BSPF01000027.1"/>
</dbReference>
<name>A0A562NW75_9HYPH</name>
<sequence>MRDEQFDVPVTIESERIGRSLYVTRTAQAASLLVDKWPDEMRGPKYRAALKAMMDAMEQRRAVGSARRAFTAAAKEANVFVREGRH</sequence>
<dbReference type="Proteomes" id="UP000317122">
    <property type="component" value="Unassembled WGS sequence"/>
</dbReference>
<keyword evidence="2" id="KW-1185">Reference proteome</keyword>
<evidence type="ECO:0000313" key="1">
    <source>
        <dbReference type="EMBL" id="TWI36474.1"/>
    </source>
</evidence>
<dbReference type="AlphaFoldDB" id="A0A562NW75"/>